<evidence type="ECO:0000313" key="2">
    <source>
        <dbReference type="EMBL" id="KAF2185330.1"/>
    </source>
</evidence>
<organism evidence="2 3">
    <name type="scientific">Zopfia rhizophila CBS 207.26</name>
    <dbReference type="NCBI Taxonomy" id="1314779"/>
    <lineage>
        <taxon>Eukaryota</taxon>
        <taxon>Fungi</taxon>
        <taxon>Dikarya</taxon>
        <taxon>Ascomycota</taxon>
        <taxon>Pezizomycotina</taxon>
        <taxon>Dothideomycetes</taxon>
        <taxon>Dothideomycetes incertae sedis</taxon>
        <taxon>Zopfiaceae</taxon>
        <taxon>Zopfia</taxon>
    </lineage>
</organism>
<accession>A0A6A6E587</accession>
<dbReference type="AlphaFoldDB" id="A0A6A6E587"/>
<dbReference type="Proteomes" id="UP000800200">
    <property type="component" value="Unassembled WGS sequence"/>
</dbReference>
<dbReference type="OrthoDB" id="3778167at2759"/>
<feature type="chain" id="PRO_5025424899" description="Killer toxin Kp4 domain-containing protein" evidence="1">
    <location>
        <begin position="22"/>
        <end position="96"/>
    </location>
</feature>
<gene>
    <name evidence="2" type="ORF">K469DRAFT_665630</name>
</gene>
<feature type="signal peptide" evidence="1">
    <location>
        <begin position="1"/>
        <end position="21"/>
    </location>
</feature>
<proteinExistence type="predicted"/>
<dbReference type="EMBL" id="ML994634">
    <property type="protein sequence ID" value="KAF2185330.1"/>
    <property type="molecule type" value="Genomic_DNA"/>
</dbReference>
<sequence>MKPTTILTALALGLTTPLALAKNCNGSLHYCGRGLLNKGNYYDQIVTALSEKGQTVDDIHIHESLFYCKSNGDITFQSYCAAGCEGGGAGNSDYCG</sequence>
<reference evidence="2" key="1">
    <citation type="journal article" date="2020" name="Stud. Mycol.">
        <title>101 Dothideomycetes genomes: a test case for predicting lifestyles and emergence of pathogens.</title>
        <authorList>
            <person name="Haridas S."/>
            <person name="Albert R."/>
            <person name="Binder M."/>
            <person name="Bloem J."/>
            <person name="Labutti K."/>
            <person name="Salamov A."/>
            <person name="Andreopoulos B."/>
            <person name="Baker S."/>
            <person name="Barry K."/>
            <person name="Bills G."/>
            <person name="Bluhm B."/>
            <person name="Cannon C."/>
            <person name="Castanera R."/>
            <person name="Culley D."/>
            <person name="Daum C."/>
            <person name="Ezra D."/>
            <person name="Gonzalez J."/>
            <person name="Henrissat B."/>
            <person name="Kuo A."/>
            <person name="Liang C."/>
            <person name="Lipzen A."/>
            <person name="Lutzoni F."/>
            <person name="Magnuson J."/>
            <person name="Mondo S."/>
            <person name="Nolan M."/>
            <person name="Ohm R."/>
            <person name="Pangilinan J."/>
            <person name="Park H.-J."/>
            <person name="Ramirez L."/>
            <person name="Alfaro M."/>
            <person name="Sun H."/>
            <person name="Tritt A."/>
            <person name="Yoshinaga Y."/>
            <person name="Zwiers L.-H."/>
            <person name="Turgeon B."/>
            <person name="Goodwin S."/>
            <person name="Spatafora J."/>
            <person name="Crous P."/>
            <person name="Grigoriev I."/>
        </authorList>
    </citation>
    <scope>NUCLEOTIDE SEQUENCE</scope>
    <source>
        <strain evidence="2">CBS 207.26</strain>
    </source>
</reference>
<name>A0A6A6E587_9PEZI</name>
<keyword evidence="3" id="KW-1185">Reference proteome</keyword>
<evidence type="ECO:0008006" key="4">
    <source>
        <dbReference type="Google" id="ProtNLM"/>
    </source>
</evidence>
<keyword evidence="1" id="KW-0732">Signal</keyword>
<evidence type="ECO:0000256" key="1">
    <source>
        <dbReference type="SAM" id="SignalP"/>
    </source>
</evidence>
<protein>
    <recommendedName>
        <fullName evidence="4">Killer toxin Kp4 domain-containing protein</fullName>
    </recommendedName>
</protein>
<evidence type="ECO:0000313" key="3">
    <source>
        <dbReference type="Proteomes" id="UP000800200"/>
    </source>
</evidence>